<evidence type="ECO:0000313" key="2">
    <source>
        <dbReference type="Proteomes" id="UP001153714"/>
    </source>
</evidence>
<gene>
    <name evidence="1" type="ORF">DIATSA_LOCUS3547</name>
</gene>
<accession>A0A9N9QXS1</accession>
<sequence length="169" mass="19692">MMETLINLDSYDTYKTVMEEIMKTLHKSEQKQLMGIECNVIVSAKNEIRKLITSSNYDISEVVKKIIKKNWESERTQYLISILESNKNHILYSIILYQNSVYNDTITNHNWYLKLVLGTSDLKVLRYPLLQLEFSSVNASGLETQRVYDLTKDSLSKLIKVVENCIDTK</sequence>
<protein>
    <recommendedName>
        <fullName evidence="3">COMM domain-containing protein</fullName>
    </recommendedName>
</protein>
<organism evidence="1 2">
    <name type="scientific">Diatraea saccharalis</name>
    <name type="common">sugarcane borer</name>
    <dbReference type="NCBI Taxonomy" id="40085"/>
    <lineage>
        <taxon>Eukaryota</taxon>
        <taxon>Metazoa</taxon>
        <taxon>Ecdysozoa</taxon>
        <taxon>Arthropoda</taxon>
        <taxon>Hexapoda</taxon>
        <taxon>Insecta</taxon>
        <taxon>Pterygota</taxon>
        <taxon>Neoptera</taxon>
        <taxon>Endopterygota</taxon>
        <taxon>Lepidoptera</taxon>
        <taxon>Glossata</taxon>
        <taxon>Ditrysia</taxon>
        <taxon>Pyraloidea</taxon>
        <taxon>Crambidae</taxon>
        <taxon>Crambinae</taxon>
        <taxon>Diatraea</taxon>
    </lineage>
</organism>
<dbReference type="Proteomes" id="UP001153714">
    <property type="component" value="Chromosome 14"/>
</dbReference>
<dbReference type="AlphaFoldDB" id="A0A9N9QXS1"/>
<dbReference type="OrthoDB" id="64318at2759"/>
<reference evidence="1" key="1">
    <citation type="submission" date="2021-12" db="EMBL/GenBank/DDBJ databases">
        <authorList>
            <person name="King R."/>
        </authorList>
    </citation>
    <scope>NUCLEOTIDE SEQUENCE</scope>
</reference>
<evidence type="ECO:0008006" key="3">
    <source>
        <dbReference type="Google" id="ProtNLM"/>
    </source>
</evidence>
<dbReference type="EMBL" id="OU893345">
    <property type="protein sequence ID" value="CAG9785520.1"/>
    <property type="molecule type" value="Genomic_DNA"/>
</dbReference>
<name>A0A9N9QXS1_9NEOP</name>
<proteinExistence type="predicted"/>
<keyword evidence="2" id="KW-1185">Reference proteome</keyword>
<reference evidence="1" key="2">
    <citation type="submission" date="2022-10" db="EMBL/GenBank/DDBJ databases">
        <authorList>
            <consortium name="ENA_rothamsted_submissions"/>
            <consortium name="culmorum"/>
            <person name="King R."/>
        </authorList>
    </citation>
    <scope>NUCLEOTIDE SEQUENCE</scope>
</reference>
<evidence type="ECO:0000313" key="1">
    <source>
        <dbReference type="EMBL" id="CAG9785520.1"/>
    </source>
</evidence>